<name>A0AAU1TYA8_9ACTN</name>
<keyword evidence="2" id="KW-1133">Transmembrane helix</keyword>
<keyword evidence="2" id="KW-0812">Transmembrane</keyword>
<reference evidence="3" key="1">
    <citation type="submission" date="2022-10" db="EMBL/GenBank/DDBJ databases">
        <title>The complete genomes of actinobacterial strains from the NBC collection.</title>
        <authorList>
            <person name="Joergensen T.S."/>
            <person name="Alvarez Arevalo M."/>
            <person name="Sterndorff E.B."/>
            <person name="Faurdal D."/>
            <person name="Vuksanovic O."/>
            <person name="Mourched A.-S."/>
            <person name="Charusanti P."/>
            <person name="Shaw S."/>
            <person name="Blin K."/>
            <person name="Weber T."/>
        </authorList>
    </citation>
    <scope>NUCLEOTIDE SEQUENCE</scope>
    <source>
        <strain evidence="3">NBC_00119</strain>
    </source>
</reference>
<accession>A0AAU1TYA8</accession>
<feature type="compositionally biased region" description="Basic and acidic residues" evidence="1">
    <location>
        <begin position="64"/>
        <end position="92"/>
    </location>
</feature>
<feature type="region of interest" description="Disordered" evidence="1">
    <location>
        <begin position="48"/>
        <end position="122"/>
    </location>
</feature>
<proteinExistence type="predicted"/>
<gene>
    <name evidence="3" type="ORF">OHU69_04185</name>
</gene>
<dbReference type="Pfam" id="PF20087">
    <property type="entry name" value="DUF6479"/>
    <property type="match status" value="1"/>
</dbReference>
<dbReference type="EMBL" id="CP108195">
    <property type="protein sequence ID" value="WTS10339.1"/>
    <property type="molecule type" value="Genomic_DNA"/>
</dbReference>
<feature type="transmembrane region" description="Helical" evidence="2">
    <location>
        <begin position="14"/>
        <end position="35"/>
    </location>
</feature>
<dbReference type="AlphaFoldDB" id="A0AAU1TYA8"/>
<evidence type="ECO:0000256" key="1">
    <source>
        <dbReference type="SAM" id="MobiDB-lite"/>
    </source>
</evidence>
<evidence type="ECO:0000256" key="2">
    <source>
        <dbReference type="SAM" id="Phobius"/>
    </source>
</evidence>
<organism evidence="3">
    <name type="scientific">Streptomyces sp. NBC_00119</name>
    <dbReference type="NCBI Taxonomy" id="2975659"/>
    <lineage>
        <taxon>Bacteria</taxon>
        <taxon>Bacillati</taxon>
        <taxon>Actinomycetota</taxon>
        <taxon>Actinomycetes</taxon>
        <taxon>Kitasatosporales</taxon>
        <taxon>Streptomycetaceae</taxon>
        <taxon>Streptomyces</taxon>
    </lineage>
</organism>
<feature type="compositionally biased region" description="Gly residues" evidence="1">
    <location>
        <begin position="112"/>
        <end position="122"/>
    </location>
</feature>
<keyword evidence="2" id="KW-0472">Membrane</keyword>
<evidence type="ECO:0000313" key="3">
    <source>
        <dbReference type="EMBL" id="WTS10339.1"/>
    </source>
</evidence>
<protein>
    <submittedName>
        <fullName evidence="3">DUF6479 family protein</fullName>
    </submittedName>
</protein>
<sequence length="122" mass="13048">MNSAYLEIAAANSVVAAVAAFIGGLFIAGALIWAVQIGMRVRRLELRPPRPDEQPRLPAGGAVHEIREMREPDEVPLAKDESERLMPYELHHGGGKLSRNQKPPTWSPGSSGSFGSGGPGHT</sequence>
<dbReference type="InterPro" id="IPR045513">
    <property type="entry name" value="DUF6479"/>
</dbReference>